<sequence>MEVVSGTVEVIALVKKVYDRCVDYKEADKTIEDARIQLQFAKLKLELFRRYLEQNHNKVPESNEGLVHDVLRRVGDLTHDLEEKLPSVPTVAKKLTWVGWGKRRAESLVGQLKTWNFDIKELFFILAVIKEAEMGEFYDRLSQEGGDAQLTGTMGLNKRIKALDTAHEDLRLPPLNPSLLPLQPTTGDKFLATYGGLPVYVEVHSIDDGDNGQKTRQVQIYQLFAYTFHDSSLPATHLLSCKGILQHDSSRCYTVFDLPDRFFQASPPPSSVNAPTLSFVLEQKAHIRLEDCYRIALEASRAVLSIHGAGWVHKNIRSDNILVDTRADDDPKSPVIVGTAYLVGFQTTRPQLEESARHPEVDPVKRRYHHPERQGGRDTEVARFDIRHDMYSLGAVLVEIGYRHTLRELWPVHTSFSDPSYNETKYNHEMLVKHARRLSEKMGSRYAGAAMACLTATVEGHRDAAALRKEFTEKVLRPLKEIVDTLKANPFADVE</sequence>
<keyword evidence="2" id="KW-1185">Reference proteome</keyword>
<accession>A0ACC1T1F7</accession>
<dbReference type="EMBL" id="JANHOG010000897">
    <property type="protein sequence ID" value="KAJ3550542.1"/>
    <property type="molecule type" value="Genomic_DNA"/>
</dbReference>
<organism evidence="1 2">
    <name type="scientific">Phlebia brevispora</name>
    <dbReference type="NCBI Taxonomy" id="194682"/>
    <lineage>
        <taxon>Eukaryota</taxon>
        <taxon>Fungi</taxon>
        <taxon>Dikarya</taxon>
        <taxon>Basidiomycota</taxon>
        <taxon>Agaricomycotina</taxon>
        <taxon>Agaricomycetes</taxon>
        <taxon>Polyporales</taxon>
        <taxon>Meruliaceae</taxon>
        <taxon>Phlebia</taxon>
    </lineage>
</organism>
<name>A0ACC1T1F7_9APHY</name>
<evidence type="ECO:0000313" key="2">
    <source>
        <dbReference type="Proteomes" id="UP001148662"/>
    </source>
</evidence>
<comment type="caution">
    <text evidence="1">The sequence shown here is derived from an EMBL/GenBank/DDBJ whole genome shotgun (WGS) entry which is preliminary data.</text>
</comment>
<proteinExistence type="predicted"/>
<dbReference type="Proteomes" id="UP001148662">
    <property type="component" value="Unassembled WGS sequence"/>
</dbReference>
<evidence type="ECO:0000313" key="1">
    <source>
        <dbReference type="EMBL" id="KAJ3550542.1"/>
    </source>
</evidence>
<gene>
    <name evidence="1" type="ORF">NM688_g5054</name>
</gene>
<reference evidence="1" key="1">
    <citation type="submission" date="2022-07" db="EMBL/GenBank/DDBJ databases">
        <title>Genome Sequence of Phlebia brevispora.</title>
        <authorList>
            <person name="Buettner E."/>
        </authorList>
    </citation>
    <scope>NUCLEOTIDE SEQUENCE</scope>
    <source>
        <strain evidence="1">MPL23</strain>
    </source>
</reference>
<protein>
    <submittedName>
        <fullName evidence="1">Uncharacterized protein</fullName>
    </submittedName>
</protein>